<gene>
    <name evidence="3" type="ORF">QR680_007011</name>
</gene>
<name>A0AA39LY27_9BILA</name>
<evidence type="ECO:0000256" key="1">
    <source>
        <dbReference type="PROSITE-ProRule" id="PRU00855"/>
    </source>
</evidence>
<dbReference type="GO" id="GO:0008270">
    <property type="term" value="F:zinc ion binding"/>
    <property type="evidence" value="ECO:0007669"/>
    <property type="project" value="UniProtKB-KW"/>
</dbReference>
<evidence type="ECO:0000313" key="3">
    <source>
        <dbReference type="EMBL" id="KAK0413822.1"/>
    </source>
</evidence>
<keyword evidence="1" id="KW-0863">Zinc-finger</keyword>
<dbReference type="GO" id="GO:0006417">
    <property type="term" value="P:regulation of translation"/>
    <property type="evidence" value="ECO:0007669"/>
    <property type="project" value="UniProtKB-UniRule"/>
</dbReference>
<proteinExistence type="inferred from homology"/>
<evidence type="ECO:0000313" key="4">
    <source>
        <dbReference type="Proteomes" id="UP001175271"/>
    </source>
</evidence>
<dbReference type="PROSITE" id="PS51522">
    <property type="entry name" value="ZF_NANOS"/>
    <property type="match status" value="1"/>
</dbReference>
<keyword evidence="1" id="KW-0479">Metal-binding</keyword>
<protein>
    <recommendedName>
        <fullName evidence="2">Nanos-type domain-containing protein</fullName>
    </recommendedName>
</protein>
<dbReference type="GO" id="GO:0003723">
    <property type="term" value="F:RNA binding"/>
    <property type="evidence" value="ECO:0007669"/>
    <property type="project" value="UniProtKB-UniRule"/>
</dbReference>
<dbReference type="EMBL" id="JAUCMV010000003">
    <property type="protein sequence ID" value="KAK0413822.1"/>
    <property type="molecule type" value="Genomic_DNA"/>
</dbReference>
<evidence type="ECO:0000259" key="2">
    <source>
        <dbReference type="PROSITE" id="PS51522"/>
    </source>
</evidence>
<reference evidence="3" key="1">
    <citation type="submission" date="2023-06" db="EMBL/GenBank/DDBJ databases">
        <title>Genomic analysis of the entomopathogenic nematode Steinernema hermaphroditum.</title>
        <authorList>
            <person name="Schwarz E.M."/>
            <person name="Heppert J.K."/>
            <person name="Baniya A."/>
            <person name="Schwartz H.T."/>
            <person name="Tan C.-H."/>
            <person name="Antoshechkin I."/>
            <person name="Sternberg P.W."/>
            <person name="Goodrich-Blair H."/>
            <person name="Dillman A.R."/>
        </authorList>
    </citation>
    <scope>NUCLEOTIDE SEQUENCE</scope>
    <source>
        <strain evidence="3">PS9179</strain>
        <tissue evidence="3">Whole animal</tissue>
    </source>
</reference>
<sequence>MLQSSPVENYGFRVQTIFLNVSRLCLFSPNQCSPFLFNARRSKMPSPPGGIVQLPTPVLRQRSPSINVSSLSALFFDNYESEATVMARFRLMAEELKPHAVSTCSVCMSQPLVYNREPTVVPRLRSISERANVSTSAIYSREPVVMQRLRSVSERGTLPTCVFCKARGIETSYGHTNKNCPEIARMRPCMKCGASGFDNHTLKYCPRNDLNKNRVFY</sequence>
<dbReference type="InterPro" id="IPR024161">
    <property type="entry name" value="Znf_nanos-typ"/>
</dbReference>
<accession>A0AA39LY27</accession>
<keyword evidence="4" id="KW-1185">Reference proteome</keyword>
<dbReference type="Gene3D" id="4.10.60.30">
    <property type="entry name" value="Nanos, RNA-binding domain"/>
    <property type="match status" value="1"/>
</dbReference>
<keyword evidence="1" id="KW-0694">RNA-binding</keyword>
<comment type="caution">
    <text evidence="3">The sequence shown here is derived from an EMBL/GenBank/DDBJ whole genome shotgun (WGS) entry which is preliminary data.</text>
</comment>
<comment type="similarity">
    <text evidence="1">Belongs to the nanos family.</text>
</comment>
<keyword evidence="1" id="KW-0810">Translation regulation</keyword>
<dbReference type="InterPro" id="IPR038129">
    <property type="entry name" value="Nanos_sf"/>
</dbReference>
<dbReference type="Proteomes" id="UP001175271">
    <property type="component" value="Unassembled WGS sequence"/>
</dbReference>
<feature type="domain" description="Nanos-type" evidence="2">
    <location>
        <begin position="160"/>
        <end position="207"/>
    </location>
</feature>
<organism evidence="3 4">
    <name type="scientific">Steinernema hermaphroditum</name>
    <dbReference type="NCBI Taxonomy" id="289476"/>
    <lineage>
        <taxon>Eukaryota</taxon>
        <taxon>Metazoa</taxon>
        <taxon>Ecdysozoa</taxon>
        <taxon>Nematoda</taxon>
        <taxon>Chromadorea</taxon>
        <taxon>Rhabditida</taxon>
        <taxon>Tylenchina</taxon>
        <taxon>Panagrolaimomorpha</taxon>
        <taxon>Strongyloidoidea</taxon>
        <taxon>Steinernematidae</taxon>
        <taxon>Steinernema</taxon>
    </lineage>
</organism>
<keyword evidence="1" id="KW-0862">Zinc</keyword>
<dbReference type="AlphaFoldDB" id="A0AA39LY27"/>